<proteinExistence type="predicted"/>
<evidence type="ECO:0000313" key="2">
    <source>
        <dbReference type="Proteomes" id="UP001139012"/>
    </source>
</evidence>
<evidence type="ECO:0000313" key="1">
    <source>
        <dbReference type="EMBL" id="MCG2672788.1"/>
    </source>
</evidence>
<dbReference type="RefSeq" id="WP_237873979.1">
    <property type="nucleotide sequence ID" value="NZ_JAKLUA010000025.1"/>
</dbReference>
<accession>A0ABS9M186</accession>
<dbReference type="Proteomes" id="UP001139012">
    <property type="component" value="Unassembled WGS sequence"/>
</dbReference>
<name>A0ABS9M186_9BRAD</name>
<dbReference type="EMBL" id="JAKLUA010000025">
    <property type="protein sequence ID" value="MCG2672788.1"/>
    <property type="molecule type" value="Genomic_DNA"/>
</dbReference>
<protein>
    <submittedName>
        <fullName evidence="1">Uncharacterized protein</fullName>
    </submittedName>
</protein>
<comment type="caution">
    <text evidence="1">The sequence shown here is derived from an EMBL/GenBank/DDBJ whole genome shotgun (WGS) entry which is preliminary data.</text>
</comment>
<keyword evidence="2" id="KW-1185">Reference proteome</keyword>
<reference evidence="1" key="1">
    <citation type="submission" date="2022-01" db="EMBL/GenBank/DDBJ databases">
        <title>Genome sequnece data of strain Bradyrhizobium sp. nov.</title>
        <authorList>
            <person name="Zhang J."/>
        </authorList>
    </citation>
    <scope>NUCLEOTIDE SEQUENCE</scope>
    <source>
        <strain evidence="1">WYCCWR 12774</strain>
    </source>
</reference>
<sequence>MPKRWFFPLTQFLMRDPRARTVVVTYASPERYGQVLAGNPEPMRVLPGYYDTEGATSHDMLAVGIGFEPLLLPSLFDQIKCDQVRLLFPFPPGPPGYQRNWAFVKSIDDMMEERGSKSLDRIQLHMHDCPQIFDALRKMTDSGKLTSALAPYGPKPMSLAMCLFALAVNDSGEKRVPVYYAQPRRYMTDYSTGIRMLAGGEMDIQTYCIKLNSKKLYQFN</sequence>
<organism evidence="1 2">
    <name type="scientific">Bradyrhizobium zhengyangense</name>
    <dbReference type="NCBI Taxonomy" id="2911009"/>
    <lineage>
        <taxon>Bacteria</taxon>
        <taxon>Pseudomonadati</taxon>
        <taxon>Pseudomonadota</taxon>
        <taxon>Alphaproteobacteria</taxon>
        <taxon>Hyphomicrobiales</taxon>
        <taxon>Nitrobacteraceae</taxon>
        <taxon>Bradyrhizobium</taxon>
    </lineage>
</organism>
<gene>
    <name evidence="1" type="ORF">L6637_38270</name>
</gene>